<feature type="chain" id="PRO_5043788017" description="Spherulation-specific family 4" evidence="1">
    <location>
        <begin position="19"/>
        <end position="278"/>
    </location>
</feature>
<sequence>MVNVLSVIFPLYLYPADCSSPSSSECAWAPFFRTVQTNPSIIFNFIININSGPGTVNQVPSDGNWQKVIAYANGLNNTRLIGYIDSNPARIPPSIYNPQIQTYKNWASYEPLDLHMDGIFVDDMAHSLSSASYYKLFVENIKSIWAAAPKAPTPYIVMNPGSPIDCNFYSNVGSIVSFEDYYSALNNAPFIKAPYTNCPRYKQTVIIHDFTGSAAEQQRVSDDLGETFRVGNIFITSAIQTDTQNPYDDVPPLLQQLGGSVKSTNSWILAHPQWYPNI</sequence>
<protein>
    <recommendedName>
        <fullName evidence="4">Spherulation-specific family 4</fullName>
    </recommendedName>
</protein>
<comment type="caution">
    <text evidence="2">The sequence shown here is derived from an EMBL/GenBank/DDBJ whole genome shotgun (WGS) entry which is preliminary data.</text>
</comment>
<dbReference type="Pfam" id="PF12138">
    <property type="entry name" value="Spherulin4"/>
    <property type="match status" value="1"/>
</dbReference>
<dbReference type="InterPro" id="IPR021986">
    <property type="entry name" value="Spherulin4"/>
</dbReference>
<name>A0AAV9UNX3_9PEZI</name>
<accession>A0AAV9UNX3</accession>
<dbReference type="PANTHER" id="PTHR35040">
    <property type="match status" value="1"/>
</dbReference>
<dbReference type="AlphaFoldDB" id="A0AAV9UNX3"/>
<evidence type="ECO:0008006" key="4">
    <source>
        <dbReference type="Google" id="ProtNLM"/>
    </source>
</evidence>
<dbReference type="Proteomes" id="UP001375240">
    <property type="component" value="Unassembled WGS sequence"/>
</dbReference>
<keyword evidence="3" id="KW-1185">Reference proteome</keyword>
<organism evidence="2 3">
    <name type="scientific">Orbilia brochopaga</name>
    <dbReference type="NCBI Taxonomy" id="3140254"/>
    <lineage>
        <taxon>Eukaryota</taxon>
        <taxon>Fungi</taxon>
        <taxon>Dikarya</taxon>
        <taxon>Ascomycota</taxon>
        <taxon>Pezizomycotina</taxon>
        <taxon>Orbiliomycetes</taxon>
        <taxon>Orbiliales</taxon>
        <taxon>Orbiliaceae</taxon>
        <taxon>Orbilia</taxon>
    </lineage>
</organism>
<evidence type="ECO:0000313" key="3">
    <source>
        <dbReference type="Proteomes" id="UP001375240"/>
    </source>
</evidence>
<keyword evidence="1" id="KW-0732">Signal</keyword>
<proteinExistence type="predicted"/>
<reference evidence="2 3" key="1">
    <citation type="submission" date="2019-10" db="EMBL/GenBank/DDBJ databases">
        <authorList>
            <person name="Palmer J.M."/>
        </authorList>
    </citation>
    <scope>NUCLEOTIDE SEQUENCE [LARGE SCALE GENOMIC DNA]</scope>
    <source>
        <strain evidence="2 3">TWF696</strain>
    </source>
</reference>
<dbReference type="PANTHER" id="PTHR35040:SF9">
    <property type="entry name" value="4-LIKE CELL SURFACE PROTEIN, PUTATIVE (AFU_ORTHOLOGUE AFUA_4G14080)-RELATED"/>
    <property type="match status" value="1"/>
</dbReference>
<evidence type="ECO:0000256" key="1">
    <source>
        <dbReference type="SAM" id="SignalP"/>
    </source>
</evidence>
<gene>
    <name evidence="2" type="ORF">TWF696_007449</name>
</gene>
<feature type="signal peptide" evidence="1">
    <location>
        <begin position="1"/>
        <end position="18"/>
    </location>
</feature>
<evidence type="ECO:0000313" key="2">
    <source>
        <dbReference type="EMBL" id="KAK6343787.1"/>
    </source>
</evidence>
<dbReference type="EMBL" id="JAVHNQ010000006">
    <property type="protein sequence ID" value="KAK6343787.1"/>
    <property type="molecule type" value="Genomic_DNA"/>
</dbReference>